<sequence length="32" mass="3759">MKNKKRPVGQKAGTRNRFHHREKIPDRDGFPG</sequence>
<reference evidence="2" key="1">
    <citation type="submission" date="2018-05" db="EMBL/GenBank/DDBJ databases">
        <authorList>
            <person name="Lanie J.A."/>
            <person name="Ng W.-L."/>
            <person name="Kazmierczak K.M."/>
            <person name="Andrzejewski T.M."/>
            <person name="Davidsen T.M."/>
            <person name="Wayne K.J."/>
            <person name="Tettelin H."/>
            <person name="Glass J.I."/>
            <person name="Rusch D."/>
            <person name="Podicherti R."/>
            <person name="Tsui H.-C.T."/>
            <person name="Winkler M.E."/>
        </authorList>
    </citation>
    <scope>NUCLEOTIDE SEQUENCE</scope>
</reference>
<feature type="non-terminal residue" evidence="2">
    <location>
        <position position="32"/>
    </location>
</feature>
<evidence type="ECO:0000256" key="1">
    <source>
        <dbReference type="SAM" id="MobiDB-lite"/>
    </source>
</evidence>
<organism evidence="2">
    <name type="scientific">marine metagenome</name>
    <dbReference type="NCBI Taxonomy" id="408172"/>
    <lineage>
        <taxon>unclassified sequences</taxon>
        <taxon>metagenomes</taxon>
        <taxon>ecological metagenomes</taxon>
    </lineage>
</organism>
<dbReference type="EMBL" id="UINC01198237">
    <property type="protein sequence ID" value="SVE16106.1"/>
    <property type="molecule type" value="Genomic_DNA"/>
</dbReference>
<proteinExistence type="predicted"/>
<accession>A0A383B7E6</accession>
<name>A0A383B7E6_9ZZZZ</name>
<feature type="region of interest" description="Disordered" evidence="1">
    <location>
        <begin position="1"/>
        <end position="32"/>
    </location>
</feature>
<feature type="compositionally biased region" description="Basic and acidic residues" evidence="1">
    <location>
        <begin position="23"/>
        <end position="32"/>
    </location>
</feature>
<gene>
    <name evidence="2" type="ORF">METZ01_LOCUS468960</name>
</gene>
<feature type="compositionally biased region" description="Basic residues" evidence="1">
    <location>
        <begin position="1"/>
        <end position="22"/>
    </location>
</feature>
<evidence type="ECO:0000313" key="2">
    <source>
        <dbReference type="EMBL" id="SVE16106.1"/>
    </source>
</evidence>
<dbReference type="AlphaFoldDB" id="A0A383B7E6"/>
<protein>
    <submittedName>
        <fullName evidence="2">Uncharacterized protein</fullName>
    </submittedName>
</protein>